<feature type="region of interest" description="Disordered" evidence="1">
    <location>
        <begin position="524"/>
        <end position="579"/>
    </location>
</feature>
<reference evidence="2" key="1">
    <citation type="submission" date="2021-01" db="UniProtKB">
        <authorList>
            <consortium name="EnsemblPlants"/>
        </authorList>
    </citation>
    <scope>IDENTIFICATION</scope>
</reference>
<sequence>MIRSLTTITRSTIAAAGSILSPDKARQLNGSSNSIKARSFNTHHQAFPYHGEPVGRFQPDQSPRHYGVGHQVSPDFGQFRPGVNWRDPRLGFQFRGEYGPYPVGLVCRFCGCQQFVPVRHGGNWGWNPNVGGFRGGVAPGNGFVDHGVGYDRDGWPPMRNDYIRNNAGPGGNFDGRSFGYENLNRSYGENVSNEGWGRDWNVNPNVEQLRKDFGDGRYERRGEHQVNGAEEQKISHDGYRQSQDGYRWRNQNFVGNGGREGRDGDGWSQSRSTYNGYGPEHGVQQGNGNARWDQTRLGYNGGNGGGQPQNRTVDERQMNLNGASQGYQQARQGPRMLDVQRNGSYHGSDERNWRSSSHSSSDYNRAWVRGSNGHENLNRPYDENLNVFQRNTNMSHGQNWNVNPDGGQYQKSSNATNNGEAGRLFQENKVVKQDGVNAGYEQQTRDMRNLYDPLPEFAANEPPANPNGTSAQNSRMPNVKDKGVEGGLPQAEVLHSNNVARGSKDAAGRCQRIIDVLENEDNRRLREGRPVSQSRNEHTASPVGNFTNSNGHDWRSHNENRSFSGNSSGVQPDGAAYHG</sequence>
<evidence type="ECO:0000256" key="1">
    <source>
        <dbReference type="SAM" id="MobiDB-lite"/>
    </source>
</evidence>
<name>A0A7N0TCB1_KALFE</name>
<dbReference type="Proteomes" id="UP000594263">
    <property type="component" value="Unplaced"/>
</dbReference>
<feature type="compositionally biased region" description="Polar residues" evidence="1">
    <location>
        <begin position="561"/>
        <end position="570"/>
    </location>
</feature>
<protein>
    <submittedName>
        <fullName evidence="2">Uncharacterized protein</fullName>
    </submittedName>
</protein>
<dbReference type="AlphaFoldDB" id="A0A7N0TCB1"/>
<organism evidence="2 3">
    <name type="scientific">Kalanchoe fedtschenkoi</name>
    <name type="common">Lavender scallops</name>
    <name type="synonym">South American air plant</name>
    <dbReference type="NCBI Taxonomy" id="63787"/>
    <lineage>
        <taxon>Eukaryota</taxon>
        <taxon>Viridiplantae</taxon>
        <taxon>Streptophyta</taxon>
        <taxon>Embryophyta</taxon>
        <taxon>Tracheophyta</taxon>
        <taxon>Spermatophyta</taxon>
        <taxon>Magnoliopsida</taxon>
        <taxon>eudicotyledons</taxon>
        <taxon>Gunneridae</taxon>
        <taxon>Pentapetalae</taxon>
        <taxon>Saxifragales</taxon>
        <taxon>Crassulaceae</taxon>
        <taxon>Kalanchoe</taxon>
    </lineage>
</organism>
<dbReference type="EnsemblPlants" id="Kaladp0032s0266.1.v1.1">
    <property type="protein sequence ID" value="Kaladp0032s0266.1.v1.1.CDS.1"/>
    <property type="gene ID" value="Kaladp0032s0266.v1.1"/>
</dbReference>
<feature type="region of interest" description="Disordered" evidence="1">
    <location>
        <begin position="339"/>
        <end position="364"/>
    </location>
</feature>
<proteinExistence type="predicted"/>
<keyword evidence="3" id="KW-1185">Reference proteome</keyword>
<dbReference type="Gramene" id="Kaladp0032s0266.1.v1.1">
    <property type="protein sequence ID" value="Kaladp0032s0266.1.v1.1.CDS.1"/>
    <property type="gene ID" value="Kaladp0032s0266.v1.1"/>
</dbReference>
<evidence type="ECO:0000313" key="3">
    <source>
        <dbReference type="Proteomes" id="UP000594263"/>
    </source>
</evidence>
<accession>A0A7N0TCB1</accession>
<evidence type="ECO:0000313" key="2">
    <source>
        <dbReference type="EnsemblPlants" id="Kaladp0032s0266.1.v1.1.CDS.1"/>
    </source>
</evidence>
<feature type="compositionally biased region" description="Polar residues" evidence="1">
    <location>
        <begin position="542"/>
        <end position="551"/>
    </location>
</feature>
<feature type="region of interest" description="Disordered" evidence="1">
    <location>
        <begin position="254"/>
        <end position="284"/>
    </location>
</feature>